<dbReference type="InterPro" id="IPR014833">
    <property type="entry name" value="TnsA_N"/>
</dbReference>
<evidence type="ECO:0000259" key="2">
    <source>
        <dbReference type="Pfam" id="PF08722"/>
    </source>
</evidence>
<dbReference type="AlphaFoldDB" id="A0AAE9KYK8"/>
<dbReference type="Pfam" id="PF08722">
    <property type="entry name" value="Tn7_TnsA-like_N"/>
    <property type="match status" value="1"/>
</dbReference>
<feature type="domain" description="TnsA endonuclease C-terminal" evidence="1">
    <location>
        <begin position="123"/>
        <end position="200"/>
    </location>
</feature>
<dbReference type="GO" id="GO:0003676">
    <property type="term" value="F:nucleic acid binding"/>
    <property type="evidence" value="ECO:0007669"/>
    <property type="project" value="InterPro"/>
</dbReference>
<name>A0AAE9KYK8_9NEIS</name>
<keyword evidence="3" id="KW-0255">Endonuclease</keyword>
<dbReference type="InterPro" id="IPR014832">
    <property type="entry name" value="TnsA_C"/>
</dbReference>
<reference evidence="3" key="1">
    <citation type="submission" date="2022-05" db="EMBL/GenBank/DDBJ databases">
        <title>Alysiella filiformis genome sequencing.</title>
        <authorList>
            <person name="Viehboeck T."/>
        </authorList>
    </citation>
    <scope>NUCLEOTIDE SEQUENCE</scope>
    <source>
        <strain evidence="3">DSM 2580</strain>
    </source>
</reference>
<organism evidence="3 4">
    <name type="scientific">Conchiformibius steedae DSM 2580</name>
    <dbReference type="NCBI Taxonomy" id="1121352"/>
    <lineage>
        <taxon>Bacteria</taxon>
        <taxon>Pseudomonadati</taxon>
        <taxon>Pseudomonadota</taxon>
        <taxon>Betaproteobacteria</taxon>
        <taxon>Neisseriales</taxon>
        <taxon>Neisseriaceae</taxon>
        <taxon>Conchiformibius</taxon>
    </lineage>
</organism>
<evidence type="ECO:0000313" key="3">
    <source>
        <dbReference type="EMBL" id="URD66863.1"/>
    </source>
</evidence>
<keyword evidence="3" id="KW-0378">Hydrolase</keyword>
<sequence>MPIRVIPKNYRNITGIAPHNKAIGTAGYESSLERDFLTLLEFNSDVQRFEVQPIQIEWLDKAGVRHIYTPDVLVHFCRQVIVYEVKYRSDLRENWYRLKPKFQAALRFCKRHGWRFKLITEVEIHTDYLHNARFLLPYRKNGLNGEYSEGHMTILDKAMCELKTATPKSLISYIFQDEINQAKILPVLWYLLATKQIGVDFNQKITMNSKIWFKK</sequence>
<dbReference type="Pfam" id="PF08721">
    <property type="entry name" value="Tn7_Tnp_TnsA_C"/>
    <property type="match status" value="1"/>
</dbReference>
<keyword evidence="3" id="KW-0540">Nuclease</keyword>
<accession>A0AAE9KYK8</accession>
<feature type="domain" description="TnsA endonuclease N-terminal" evidence="2">
    <location>
        <begin position="43"/>
        <end position="121"/>
    </location>
</feature>
<dbReference type="Gene3D" id="3.40.1350.10">
    <property type="match status" value="1"/>
</dbReference>
<dbReference type="EMBL" id="CP097501">
    <property type="protein sequence ID" value="URD66863.1"/>
    <property type="molecule type" value="Genomic_DNA"/>
</dbReference>
<dbReference type="RefSeq" id="WP_027022731.1">
    <property type="nucleotide sequence ID" value="NZ_CP097501.1"/>
</dbReference>
<dbReference type="GO" id="GO:0004519">
    <property type="term" value="F:endonuclease activity"/>
    <property type="evidence" value="ECO:0007669"/>
    <property type="project" value="UniProtKB-KW"/>
</dbReference>
<dbReference type="InterPro" id="IPR011856">
    <property type="entry name" value="tRNA_endonuc-like_dom_sf"/>
</dbReference>
<protein>
    <submittedName>
        <fullName evidence="3">Heteromeric transposase endonuclease subunit TnsA</fullName>
    </submittedName>
</protein>
<evidence type="ECO:0000313" key="4">
    <source>
        <dbReference type="Proteomes" id="UP001056819"/>
    </source>
</evidence>
<gene>
    <name evidence="3" type="ORF">LNQ82_06475</name>
</gene>
<proteinExistence type="predicted"/>
<dbReference type="Proteomes" id="UP001056819">
    <property type="component" value="Chromosome"/>
</dbReference>
<evidence type="ECO:0000259" key="1">
    <source>
        <dbReference type="Pfam" id="PF08721"/>
    </source>
</evidence>